<feature type="transmembrane region" description="Helical" evidence="1">
    <location>
        <begin position="429"/>
        <end position="446"/>
    </location>
</feature>
<evidence type="ECO:0000313" key="2">
    <source>
        <dbReference type="EMBL" id="NYE73987.1"/>
    </source>
</evidence>
<feature type="transmembrane region" description="Helical" evidence="1">
    <location>
        <begin position="48"/>
        <end position="66"/>
    </location>
</feature>
<protein>
    <submittedName>
        <fullName evidence="2">MFS family permease</fullName>
    </submittedName>
</protein>
<accession>A0A7Y9IC67</accession>
<evidence type="ECO:0000313" key="3">
    <source>
        <dbReference type="Proteomes" id="UP000569914"/>
    </source>
</evidence>
<keyword evidence="1" id="KW-0812">Transmembrane</keyword>
<feature type="transmembrane region" description="Helical" evidence="1">
    <location>
        <begin position="406"/>
        <end position="422"/>
    </location>
</feature>
<name>A0A7Y9IC67_9ACTN</name>
<reference evidence="2 3" key="1">
    <citation type="submission" date="2020-07" db="EMBL/GenBank/DDBJ databases">
        <title>Sequencing the genomes of 1000 actinobacteria strains.</title>
        <authorList>
            <person name="Klenk H.-P."/>
        </authorList>
    </citation>
    <scope>NUCLEOTIDE SEQUENCE [LARGE SCALE GENOMIC DNA]</scope>
    <source>
        <strain evidence="2 3">DSM 22083</strain>
    </source>
</reference>
<dbReference type="RefSeq" id="WP_179755922.1">
    <property type="nucleotide sequence ID" value="NZ_JACCBU010000001.1"/>
</dbReference>
<gene>
    <name evidence="2" type="ORF">BKA15_005316</name>
</gene>
<sequence length="449" mass="46663">MIKSDGIAVGAACFLIIAAAAVGAWLLATGVRIEVYAPPLFGWLSPRLGPGTPAVIGLSVIAIVVARRFAAEQSWRRVMIIGYLAAVAWTVSLAMIDGWSGGLGSRLTNGHEYLHELGRIESLGVFLATFTDHILDFQPGSWVTHVAGHPPGVTALFWILDRLGLGGGDCAAVIIVLSGCLAAVAIPTVVSSLGAPEAARRIVPFTVFLPGALWVGVSADGLFAGVAAAGLALIVAGVRSRWAGWPIPVIAGGLLLGLVPYLSYGLILYGLVVAAAAGLTLRLDGRRVIGRWLVGTGAVALVAVIFTVAGFAWWEGLSLVHTRYYQGVAADRPYSYFVWANLAAFLIMVGPIAAAGLVRAVRALPGLGGPRWPAAEHLVPAVLALAGLATVLLADLSGLSKAETERIWLPFGYVVIIAAALLPTVSARAGLTLSVVLTVVAAHLIWTPW</sequence>
<dbReference type="EMBL" id="JACCBU010000001">
    <property type="protein sequence ID" value="NYE73987.1"/>
    <property type="molecule type" value="Genomic_DNA"/>
</dbReference>
<feature type="transmembrane region" description="Helical" evidence="1">
    <location>
        <begin position="334"/>
        <end position="358"/>
    </location>
</feature>
<proteinExistence type="predicted"/>
<feature type="transmembrane region" description="Helical" evidence="1">
    <location>
        <begin position="172"/>
        <end position="193"/>
    </location>
</feature>
<dbReference type="AlphaFoldDB" id="A0A7Y9IC67"/>
<keyword evidence="1" id="KW-1133">Transmembrane helix</keyword>
<feature type="transmembrane region" description="Helical" evidence="1">
    <location>
        <begin position="292"/>
        <end position="314"/>
    </location>
</feature>
<feature type="transmembrane region" description="Helical" evidence="1">
    <location>
        <begin position="78"/>
        <end position="96"/>
    </location>
</feature>
<evidence type="ECO:0000256" key="1">
    <source>
        <dbReference type="SAM" id="Phobius"/>
    </source>
</evidence>
<comment type="caution">
    <text evidence="2">The sequence shown here is derived from an EMBL/GenBank/DDBJ whole genome shotgun (WGS) entry which is preliminary data.</text>
</comment>
<keyword evidence="3" id="KW-1185">Reference proteome</keyword>
<dbReference type="Proteomes" id="UP000569914">
    <property type="component" value="Unassembled WGS sequence"/>
</dbReference>
<feature type="transmembrane region" description="Helical" evidence="1">
    <location>
        <begin position="242"/>
        <end position="261"/>
    </location>
</feature>
<organism evidence="2 3">
    <name type="scientific">Microlunatus parietis</name>
    <dbReference type="NCBI Taxonomy" id="682979"/>
    <lineage>
        <taxon>Bacteria</taxon>
        <taxon>Bacillati</taxon>
        <taxon>Actinomycetota</taxon>
        <taxon>Actinomycetes</taxon>
        <taxon>Propionibacteriales</taxon>
        <taxon>Propionibacteriaceae</taxon>
        <taxon>Microlunatus</taxon>
    </lineage>
</organism>
<feature type="transmembrane region" description="Helical" evidence="1">
    <location>
        <begin position="378"/>
        <end position="400"/>
    </location>
</feature>
<keyword evidence="1" id="KW-0472">Membrane</keyword>
<feature type="transmembrane region" description="Helical" evidence="1">
    <location>
        <begin position="7"/>
        <end position="28"/>
    </location>
</feature>
<feature type="transmembrane region" description="Helical" evidence="1">
    <location>
        <begin position="213"/>
        <end position="235"/>
    </location>
</feature>